<protein>
    <recommendedName>
        <fullName evidence="9">C2H2-type domain-containing protein</fullName>
    </recommendedName>
</protein>
<evidence type="ECO:0000256" key="7">
    <source>
        <dbReference type="PROSITE-ProRule" id="PRU00042"/>
    </source>
</evidence>
<evidence type="ECO:0000259" key="9">
    <source>
        <dbReference type="PROSITE" id="PS50157"/>
    </source>
</evidence>
<dbReference type="SMART" id="SM00355">
    <property type="entry name" value="ZnF_C2H2"/>
    <property type="match status" value="7"/>
</dbReference>
<organism evidence="10 11">
    <name type="scientific">Acyrthosiphon pisum</name>
    <name type="common">Pea aphid</name>
    <dbReference type="NCBI Taxonomy" id="7029"/>
    <lineage>
        <taxon>Eukaryota</taxon>
        <taxon>Metazoa</taxon>
        <taxon>Ecdysozoa</taxon>
        <taxon>Arthropoda</taxon>
        <taxon>Hexapoda</taxon>
        <taxon>Insecta</taxon>
        <taxon>Pterygota</taxon>
        <taxon>Neoptera</taxon>
        <taxon>Paraneoptera</taxon>
        <taxon>Hemiptera</taxon>
        <taxon>Sternorrhyncha</taxon>
        <taxon>Aphidomorpha</taxon>
        <taxon>Aphidoidea</taxon>
        <taxon>Aphididae</taxon>
        <taxon>Macrosiphini</taxon>
        <taxon>Acyrthosiphon</taxon>
    </lineage>
</organism>
<dbReference type="GO" id="GO:0000981">
    <property type="term" value="F:DNA-binding transcription factor activity, RNA polymerase II-specific"/>
    <property type="evidence" value="ECO:0007669"/>
    <property type="project" value="TreeGrafter"/>
</dbReference>
<dbReference type="PROSITE" id="PS50157">
    <property type="entry name" value="ZINC_FINGER_C2H2_2"/>
    <property type="match status" value="3"/>
</dbReference>
<keyword evidence="3" id="KW-0677">Repeat</keyword>
<feature type="domain" description="C2H2-type" evidence="9">
    <location>
        <begin position="339"/>
        <end position="366"/>
    </location>
</feature>
<dbReference type="GO" id="GO:0008270">
    <property type="term" value="F:zinc ion binding"/>
    <property type="evidence" value="ECO:0007669"/>
    <property type="project" value="UniProtKB-KW"/>
</dbReference>
<evidence type="ECO:0000256" key="1">
    <source>
        <dbReference type="ARBA" id="ARBA00004123"/>
    </source>
</evidence>
<evidence type="ECO:0000256" key="6">
    <source>
        <dbReference type="ARBA" id="ARBA00023242"/>
    </source>
</evidence>
<feature type="region of interest" description="Disordered" evidence="8">
    <location>
        <begin position="246"/>
        <end position="278"/>
    </location>
</feature>
<feature type="domain" description="C2H2-type" evidence="9">
    <location>
        <begin position="453"/>
        <end position="476"/>
    </location>
</feature>
<comment type="subcellular location">
    <subcellularLocation>
        <location evidence="1">Nucleus</location>
    </subcellularLocation>
</comment>
<proteinExistence type="predicted"/>
<dbReference type="Gene3D" id="3.30.160.60">
    <property type="entry name" value="Classic Zinc Finger"/>
    <property type="match status" value="3"/>
</dbReference>
<evidence type="ECO:0000256" key="3">
    <source>
        <dbReference type="ARBA" id="ARBA00022737"/>
    </source>
</evidence>
<dbReference type="PROSITE" id="PS00028">
    <property type="entry name" value="ZINC_FINGER_C2H2_1"/>
    <property type="match status" value="4"/>
</dbReference>
<dbReference type="GeneID" id="100572309"/>
<evidence type="ECO:0000313" key="11">
    <source>
        <dbReference type="Proteomes" id="UP000007819"/>
    </source>
</evidence>
<evidence type="ECO:0000256" key="2">
    <source>
        <dbReference type="ARBA" id="ARBA00022723"/>
    </source>
</evidence>
<dbReference type="Pfam" id="PF00096">
    <property type="entry name" value="zf-C2H2"/>
    <property type="match status" value="2"/>
</dbReference>
<keyword evidence="5" id="KW-0862">Zinc</keyword>
<dbReference type="GO" id="GO:0005634">
    <property type="term" value="C:nucleus"/>
    <property type="evidence" value="ECO:0007669"/>
    <property type="project" value="UniProtKB-SubCell"/>
</dbReference>
<dbReference type="PANTHER" id="PTHR24394:SF44">
    <property type="entry name" value="ZINC FINGER PROTEIN 271-LIKE"/>
    <property type="match status" value="1"/>
</dbReference>
<sequence>MNCFNVERSPSVINSVRRLYVQFITSTSASSGHRGLHTRLLLQSVYDYKLMDQPNMNFNPYVHLTRLTKEEIKKYTLKNHKKKNTYKEDASTENSGDAIQHTQIQIKDEVEDPDVIEIKTEPEDQIIDITQGTTFSNYVEKDNGNKNICKICNATFDNFEETIVHKYLTHRSKLYICKVCNLQFVLEMHLYLHQAEHYNNPCMRNSSENPSEIQSYICRVCNVQFILGVHFYVHLAEHNHNPCMRNSSGNPSEIQSSSKSNLTINPSRNYKNSKSTSELAKKSCNTNTSVNLKQNVTNMITQSKIISSIKLDLDKKSNIGNVNSQRYVSPNIPNFNRNHKCKDCDKHFTTHRKLNIHQKEHEHQMICNKCHKKFVSKRNFEKHLLSHTNVVMSNGDSVSGKKIIKRTSVKKKKQNILPNKYSRKVKCNWCPKTITRCNMLRHIKNVHHHPNPINCIYCSMAFKDRASLRLHKSRIH</sequence>
<evidence type="ECO:0000256" key="5">
    <source>
        <dbReference type="ARBA" id="ARBA00022833"/>
    </source>
</evidence>
<dbReference type="InterPro" id="IPR013087">
    <property type="entry name" value="Znf_C2H2_type"/>
</dbReference>
<dbReference type="SUPFAM" id="SSF57667">
    <property type="entry name" value="beta-beta-alpha zinc fingers"/>
    <property type="match status" value="2"/>
</dbReference>
<dbReference type="KEGG" id="api:100572309"/>
<name>A0A8R2ACH5_ACYPI</name>
<reference evidence="10" key="2">
    <citation type="submission" date="2022-06" db="UniProtKB">
        <authorList>
            <consortium name="EnsemblMetazoa"/>
        </authorList>
    </citation>
    <scope>IDENTIFICATION</scope>
</reference>
<accession>A0A8R2ACH5</accession>
<reference evidence="11" key="1">
    <citation type="submission" date="2010-06" db="EMBL/GenBank/DDBJ databases">
        <authorList>
            <person name="Jiang H."/>
            <person name="Abraham K."/>
            <person name="Ali S."/>
            <person name="Alsbrooks S.L."/>
            <person name="Anim B.N."/>
            <person name="Anosike U.S."/>
            <person name="Attaway T."/>
            <person name="Bandaranaike D.P."/>
            <person name="Battles P.K."/>
            <person name="Bell S.N."/>
            <person name="Bell A.V."/>
            <person name="Beltran B."/>
            <person name="Bickham C."/>
            <person name="Bustamante Y."/>
            <person name="Caleb T."/>
            <person name="Canada A."/>
            <person name="Cardenas V."/>
            <person name="Carter K."/>
            <person name="Chacko J."/>
            <person name="Chandrabose M.N."/>
            <person name="Chavez D."/>
            <person name="Chavez A."/>
            <person name="Chen L."/>
            <person name="Chu H.-S."/>
            <person name="Claassen K.J."/>
            <person name="Cockrell R."/>
            <person name="Collins M."/>
            <person name="Cooper J.A."/>
            <person name="Cree A."/>
            <person name="Curry S.M."/>
            <person name="Da Y."/>
            <person name="Dao M.D."/>
            <person name="Das B."/>
            <person name="Davila M.-L."/>
            <person name="Davy-Carroll L."/>
            <person name="Denson S."/>
            <person name="Dinh H."/>
            <person name="Ebong V.E."/>
            <person name="Edwards J.R."/>
            <person name="Egan A."/>
            <person name="El-Daye J."/>
            <person name="Escobedo L."/>
            <person name="Fernandez S."/>
            <person name="Fernando P.R."/>
            <person name="Flagg N."/>
            <person name="Forbes L.D."/>
            <person name="Fowler R.G."/>
            <person name="Fu Q."/>
            <person name="Gabisi R.A."/>
            <person name="Ganer J."/>
            <person name="Garbino Pronczuk A."/>
            <person name="Garcia R.M."/>
            <person name="Garner T."/>
            <person name="Garrett T.E."/>
            <person name="Gonzalez D.A."/>
            <person name="Hamid H."/>
            <person name="Hawkins E.S."/>
            <person name="Hirani K."/>
            <person name="Hogues M.E."/>
            <person name="Hollins B."/>
            <person name="Hsiao C.-H."/>
            <person name="Jabil R."/>
            <person name="James M.L."/>
            <person name="Jhangiani S.N."/>
            <person name="Johnson B."/>
            <person name="Johnson Q."/>
            <person name="Joshi V."/>
            <person name="Kalu J.B."/>
            <person name="Kam C."/>
            <person name="Kashfia A."/>
            <person name="Keebler J."/>
            <person name="Kisamo H."/>
            <person name="Kovar C.L."/>
            <person name="Lago L.A."/>
            <person name="Lai C.-Y."/>
            <person name="Laidlaw J."/>
            <person name="Lara F."/>
            <person name="Le T.-K."/>
            <person name="Lee S.L."/>
            <person name="Legall F.H."/>
            <person name="Lemon S.J."/>
            <person name="Lewis L.R."/>
            <person name="Li B."/>
            <person name="Liu Y."/>
            <person name="Liu Y.-S."/>
            <person name="Lopez J."/>
            <person name="Lozado R.J."/>
            <person name="Lu J."/>
            <person name="Madu R.C."/>
            <person name="Maheshwari M."/>
            <person name="Maheshwari R."/>
            <person name="Malloy K."/>
            <person name="Martinez E."/>
            <person name="Mathew T."/>
            <person name="Mercado I.C."/>
            <person name="Mercado C."/>
            <person name="Meyer B."/>
            <person name="Montgomery K."/>
            <person name="Morgan M.B."/>
            <person name="Munidasa M."/>
            <person name="Nazareth L.V."/>
            <person name="Nelson J."/>
            <person name="Ng B.M."/>
            <person name="Nguyen N.B."/>
            <person name="Nguyen P.Q."/>
            <person name="Nguyen T."/>
            <person name="Obregon M."/>
            <person name="Okwuonu G.O."/>
            <person name="Onwere C.G."/>
            <person name="Orozco G."/>
            <person name="Parra A."/>
            <person name="Patel S."/>
            <person name="Patil S."/>
            <person name="Perez A."/>
            <person name="Perez Y."/>
            <person name="Pham C."/>
            <person name="Primus E.L."/>
            <person name="Pu L.-L."/>
            <person name="Puazo M."/>
            <person name="Qin X."/>
            <person name="Quiroz J.B."/>
            <person name="Reese J."/>
            <person name="Richards S."/>
            <person name="Rives C.M."/>
            <person name="Robberts R."/>
            <person name="Ruiz S.J."/>
            <person name="Ruiz M.J."/>
            <person name="Santibanez J."/>
            <person name="Schneider B.W."/>
            <person name="Sisson I."/>
            <person name="Smith M."/>
            <person name="Sodergren E."/>
            <person name="Song X.-Z."/>
            <person name="Song B.B."/>
            <person name="Summersgill H."/>
            <person name="Thelus R."/>
            <person name="Thornton R.D."/>
            <person name="Trejos Z.Y."/>
            <person name="Usmani K."/>
            <person name="Vattathil S."/>
            <person name="Villasana D."/>
            <person name="Walker D.L."/>
            <person name="Wang S."/>
            <person name="Wang K."/>
            <person name="White C.S."/>
            <person name="Williams A.C."/>
            <person name="Williamson J."/>
            <person name="Wilson K."/>
            <person name="Woghiren I.O."/>
            <person name="Woodworth J.R."/>
            <person name="Worley K.C."/>
            <person name="Wright R.A."/>
            <person name="Wu W."/>
            <person name="Young L."/>
            <person name="Zhang L."/>
            <person name="Zhang J."/>
            <person name="Zhu Y."/>
            <person name="Muzny D.M."/>
            <person name="Weinstock G."/>
            <person name="Gibbs R.A."/>
        </authorList>
    </citation>
    <scope>NUCLEOTIDE SEQUENCE [LARGE SCALE GENOMIC DNA]</scope>
    <source>
        <strain evidence="11">LSR1</strain>
    </source>
</reference>
<evidence type="ECO:0000256" key="4">
    <source>
        <dbReference type="ARBA" id="ARBA00022771"/>
    </source>
</evidence>
<dbReference type="RefSeq" id="XP_003245783.1">
    <property type="nucleotide sequence ID" value="XM_003245735.3"/>
</dbReference>
<keyword evidence="2" id="KW-0479">Metal-binding</keyword>
<keyword evidence="6" id="KW-0539">Nucleus</keyword>
<feature type="domain" description="C2H2-type" evidence="9">
    <location>
        <begin position="365"/>
        <end position="389"/>
    </location>
</feature>
<dbReference type="InterPro" id="IPR036236">
    <property type="entry name" value="Znf_C2H2_sf"/>
</dbReference>
<dbReference type="PANTHER" id="PTHR24394">
    <property type="entry name" value="ZINC FINGER PROTEIN"/>
    <property type="match status" value="1"/>
</dbReference>
<dbReference type="EnsemblMetazoa" id="XM_003245735.4">
    <property type="protein sequence ID" value="XP_003245783.1"/>
    <property type="gene ID" value="LOC100572309"/>
</dbReference>
<evidence type="ECO:0000256" key="8">
    <source>
        <dbReference type="SAM" id="MobiDB-lite"/>
    </source>
</evidence>
<dbReference type="OrthoDB" id="6601382at2759"/>
<dbReference type="Proteomes" id="UP000007819">
    <property type="component" value="Chromosome X"/>
</dbReference>
<evidence type="ECO:0000313" key="10">
    <source>
        <dbReference type="EnsemblMetazoa" id="XP_003245783.1"/>
    </source>
</evidence>
<keyword evidence="11" id="KW-1185">Reference proteome</keyword>
<keyword evidence="4 7" id="KW-0863">Zinc-finger</keyword>
<dbReference type="AlphaFoldDB" id="A0A8R2ACH5"/>